<dbReference type="GO" id="GO:0002183">
    <property type="term" value="P:cytoplasmic translational initiation"/>
    <property type="evidence" value="ECO:0007669"/>
    <property type="project" value="TreeGrafter"/>
</dbReference>
<protein>
    <submittedName>
        <fullName evidence="8">Putative translation initiation factor eIF-2B subunit gamma</fullName>
    </submittedName>
</protein>
<feature type="domain" description="EIF2B subunit epsilon/gamma LbH" evidence="7">
    <location>
        <begin position="225"/>
        <end position="297"/>
    </location>
</feature>
<dbReference type="EMBL" id="GDHC01018315">
    <property type="protein sequence ID" value="JAQ00314.1"/>
    <property type="molecule type" value="Transcribed_RNA"/>
</dbReference>
<comment type="subunit">
    <text evidence="6">Component of the translation initiation factor 2B (eIF2B) complex which is a heterodecamer of two sets of five different subunits: alpha, beta, gamma, delta and epsilon. Subunits alpha, beta and delta comprise a regulatory subcomplex and subunits epsilon and gamma comprise a catalytic subcomplex. Within the complex, the hexameric regulatory complex resides at the center, with the two heterodimeric catalytic subcomplexes bound on opposite sides.</text>
</comment>
<organism evidence="8">
    <name type="scientific">Lygus hesperus</name>
    <name type="common">Western plant bug</name>
    <dbReference type="NCBI Taxonomy" id="30085"/>
    <lineage>
        <taxon>Eukaryota</taxon>
        <taxon>Metazoa</taxon>
        <taxon>Ecdysozoa</taxon>
        <taxon>Arthropoda</taxon>
        <taxon>Hexapoda</taxon>
        <taxon>Insecta</taxon>
        <taxon>Pterygota</taxon>
        <taxon>Neoptera</taxon>
        <taxon>Paraneoptera</taxon>
        <taxon>Hemiptera</taxon>
        <taxon>Heteroptera</taxon>
        <taxon>Panheteroptera</taxon>
        <taxon>Cimicomorpha</taxon>
        <taxon>Miridae</taxon>
        <taxon>Mirini</taxon>
        <taxon>Lygus</taxon>
    </lineage>
</organism>
<dbReference type="GO" id="GO:0003743">
    <property type="term" value="F:translation initiation factor activity"/>
    <property type="evidence" value="ECO:0007669"/>
    <property type="project" value="UniProtKB-KW"/>
</dbReference>
<evidence type="ECO:0000256" key="4">
    <source>
        <dbReference type="ARBA" id="ARBA00022540"/>
    </source>
</evidence>
<evidence type="ECO:0000256" key="5">
    <source>
        <dbReference type="ARBA" id="ARBA00022917"/>
    </source>
</evidence>
<keyword evidence="5" id="KW-0648">Protein biosynthesis</keyword>
<dbReference type="InterPro" id="IPR051960">
    <property type="entry name" value="eIF2B_gamma"/>
</dbReference>
<keyword evidence="3" id="KW-0963">Cytoplasm</keyword>
<comment type="similarity">
    <text evidence="2">Belongs to the eIF-2B gamma/epsilon subunits family.</text>
</comment>
<reference evidence="9" key="3">
    <citation type="journal article" date="2016" name="Gigascience">
        <title>De novo construction of an expanded transcriptome assembly for the western tarnished plant bug, Lygus hesperus.</title>
        <authorList>
            <person name="Tassone E.E."/>
            <person name="Geib S.M."/>
            <person name="Hall B."/>
            <person name="Fabrick J.A."/>
            <person name="Brent C.S."/>
            <person name="Hull J.J."/>
        </authorList>
    </citation>
    <scope>NUCLEOTIDE SEQUENCE</scope>
</reference>
<evidence type="ECO:0000256" key="3">
    <source>
        <dbReference type="ARBA" id="ARBA00022490"/>
    </source>
</evidence>
<dbReference type="InterPro" id="IPR056764">
    <property type="entry name" value="LbH_EIF2B3/5"/>
</dbReference>
<accession>A0A0A9Y249</accession>
<evidence type="ECO:0000259" key="7">
    <source>
        <dbReference type="Pfam" id="PF25084"/>
    </source>
</evidence>
<dbReference type="Gene3D" id="2.160.10.10">
    <property type="entry name" value="Hexapeptide repeat proteins"/>
    <property type="match status" value="1"/>
</dbReference>
<dbReference type="PANTHER" id="PTHR45989:SF1">
    <property type="entry name" value="TRANSLATION INITIATION FACTOR EIF-2B SUBUNIT GAMMA"/>
    <property type="match status" value="1"/>
</dbReference>
<dbReference type="InterPro" id="IPR011004">
    <property type="entry name" value="Trimer_LpxA-like_sf"/>
</dbReference>
<keyword evidence="4 8" id="KW-0396">Initiation factor</keyword>
<dbReference type="GO" id="GO:0005829">
    <property type="term" value="C:cytosol"/>
    <property type="evidence" value="ECO:0007669"/>
    <property type="project" value="UniProtKB-SubCell"/>
</dbReference>
<dbReference type="AlphaFoldDB" id="A0A0A9Y249"/>
<dbReference type="SUPFAM" id="SSF51161">
    <property type="entry name" value="Trimeric LpxA-like enzymes"/>
    <property type="match status" value="1"/>
</dbReference>
<name>A0A0A9Y249_LYGHE</name>
<comment type="subcellular location">
    <subcellularLocation>
        <location evidence="1">Cytoplasm</location>
        <location evidence="1">Cytosol</location>
    </subcellularLocation>
</comment>
<evidence type="ECO:0000256" key="1">
    <source>
        <dbReference type="ARBA" id="ARBA00004514"/>
    </source>
</evidence>
<reference evidence="8" key="2">
    <citation type="submission" date="2014-07" db="EMBL/GenBank/DDBJ databases">
        <authorList>
            <person name="Hull J."/>
        </authorList>
    </citation>
    <scope>NUCLEOTIDE SEQUENCE</scope>
</reference>
<dbReference type="PANTHER" id="PTHR45989">
    <property type="entry name" value="TRANSLATION INITIATION FACTOR EIF-2B SUBUNIT GAMMA"/>
    <property type="match status" value="1"/>
</dbReference>
<evidence type="ECO:0000313" key="9">
    <source>
        <dbReference type="EMBL" id="JAQ00314.1"/>
    </source>
</evidence>
<evidence type="ECO:0000256" key="2">
    <source>
        <dbReference type="ARBA" id="ARBA00007878"/>
    </source>
</evidence>
<proteinExistence type="inferred from homology"/>
<dbReference type="GO" id="GO:0005085">
    <property type="term" value="F:guanyl-nucleotide exchange factor activity"/>
    <property type="evidence" value="ECO:0007669"/>
    <property type="project" value="TreeGrafter"/>
</dbReference>
<dbReference type="EMBL" id="GBHO01017873">
    <property type="protein sequence ID" value="JAG25731.1"/>
    <property type="molecule type" value="Transcribed_RNA"/>
</dbReference>
<sequence length="331" mass="37160">MCIPKYLLQRFPDILLSVQFEDAFIYICSSDIFTIIQKYPNLCSFQSELIPLLTAMQFVPDSQDWATSMTSSVQYALSSMSCRRSIANMLTGNVRVQAYVGDTSTFMVRCNTIEKYHEVHKLIATNILHAIEAVLRPGKSINVVNPVVSWLTNTLIINTNVGTSVFQSLIKQFLYTKLTNQEHVLKALLCDIQETNQSLRDTNTADTLAYLATPSTRVRATGYNFVDEQTKFNTNCTVQNSVFGKNCRISSGCKIVNCILMDNITVKENVQLSNSIIGSETTIDADCVIRKSIVVRNMWIKANQHYNDEVVELHRSNLLHTGEGRESAAVS</sequence>
<reference evidence="8" key="1">
    <citation type="journal article" date="2014" name="PLoS ONE">
        <title>Transcriptome-Based Identification of ABC Transporters in the Western Tarnished Plant Bug Lygus hesperus.</title>
        <authorList>
            <person name="Hull J.J."/>
            <person name="Chaney K."/>
            <person name="Geib S.M."/>
            <person name="Fabrick J.A."/>
            <person name="Brent C.S."/>
            <person name="Walsh D."/>
            <person name="Lavine L.C."/>
        </authorList>
    </citation>
    <scope>NUCLEOTIDE SEQUENCE</scope>
</reference>
<evidence type="ECO:0000313" key="8">
    <source>
        <dbReference type="EMBL" id="JAG25731.1"/>
    </source>
</evidence>
<dbReference type="Pfam" id="PF25084">
    <property type="entry name" value="LbH_EIF2B"/>
    <property type="match status" value="1"/>
</dbReference>
<dbReference type="GO" id="GO:0005851">
    <property type="term" value="C:eukaryotic translation initiation factor 2B complex"/>
    <property type="evidence" value="ECO:0007669"/>
    <property type="project" value="TreeGrafter"/>
</dbReference>
<gene>
    <name evidence="8" type="primary">tif223</name>
    <name evidence="9" type="synonym">tif223_1</name>
    <name evidence="8" type="ORF">CM83_12049</name>
    <name evidence="9" type="ORF">g.17735</name>
</gene>
<evidence type="ECO:0000256" key="6">
    <source>
        <dbReference type="ARBA" id="ARBA00046432"/>
    </source>
</evidence>